<reference evidence="1" key="1">
    <citation type="submission" date="2021-05" db="EMBL/GenBank/DDBJ databases">
        <authorList>
            <person name="Alioto T."/>
            <person name="Alioto T."/>
            <person name="Gomez Garrido J."/>
        </authorList>
    </citation>
    <scope>NUCLEOTIDE SEQUENCE</scope>
</reference>
<protein>
    <submittedName>
        <fullName evidence="1">Uncharacterized protein</fullName>
    </submittedName>
</protein>
<dbReference type="EMBL" id="HBUF01376326">
    <property type="protein sequence ID" value="CAG6728461.1"/>
    <property type="molecule type" value="Transcribed_RNA"/>
</dbReference>
<proteinExistence type="predicted"/>
<name>A0A8D8YH80_9HEMI</name>
<sequence length="136" mass="16174">MDSVMQIEYLLDSPASRYLTFLKHSEKRRKQWVRPYFKSRLNNGEFARCYKELRENATHFFEYTRMAPFTFDYILNHVRGNLHRVSNFRECISPFRERIFHFEKNPPRAGIEPATSGLKGRSTTSQPPRLAISEIV</sequence>
<dbReference type="EMBL" id="HBUF01376325">
    <property type="protein sequence ID" value="CAG6728459.1"/>
    <property type="molecule type" value="Transcribed_RNA"/>
</dbReference>
<dbReference type="AlphaFoldDB" id="A0A8D8YH80"/>
<accession>A0A8D8YH80</accession>
<evidence type="ECO:0000313" key="1">
    <source>
        <dbReference type="EMBL" id="CAG6728461.1"/>
    </source>
</evidence>
<organism evidence="1">
    <name type="scientific">Cacopsylla melanoneura</name>
    <dbReference type="NCBI Taxonomy" id="428564"/>
    <lineage>
        <taxon>Eukaryota</taxon>
        <taxon>Metazoa</taxon>
        <taxon>Ecdysozoa</taxon>
        <taxon>Arthropoda</taxon>
        <taxon>Hexapoda</taxon>
        <taxon>Insecta</taxon>
        <taxon>Pterygota</taxon>
        <taxon>Neoptera</taxon>
        <taxon>Paraneoptera</taxon>
        <taxon>Hemiptera</taxon>
        <taxon>Sternorrhyncha</taxon>
        <taxon>Psylloidea</taxon>
        <taxon>Psyllidae</taxon>
        <taxon>Psyllinae</taxon>
        <taxon>Cacopsylla</taxon>
    </lineage>
</organism>